<feature type="transmembrane region" description="Helical" evidence="11">
    <location>
        <begin position="1067"/>
        <end position="1084"/>
    </location>
</feature>
<feature type="transmembrane region" description="Helical" evidence="11">
    <location>
        <begin position="1515"/>
        <end position="1537"/>
    </location>
</feature>
<evidence type="ECO:0000256" key="5">
    <source>
        <dbReference type="ARBA" id="ARBA00022692"/>
    </source>
</evidence>
<dbReference type="Pfam" id="PF24871">
    <property type="entry name" value="Piezo_TM1-24"/>
    <property type="match status" value="1"/>
</dbReference>
<feature type="transmembrane region" description="Helical" evidence="11">
    <location>
        <begin position="66"/>
        <end position="87"/>
    </location>
</feature>
<evidence type="ECO:0000256" key="10">
    <source>
        <dbReference type="SAM" id="MobiDB-lite"/>
    </source>
</evidence>
<feature type="transmembrane region" description="Helical" evidence="11">
    <location>
        <begin position="1189"/>
        <end position="1213"/>
    </location>
</feature>
<evidence type="ECO:0000256" key="3">
    <source>
        <dbReference type="ARBA" id="ARBA00022448"/>
    </source>
</evidence>
<evidence type="ECO:0000259" key="17">
    <source>
        <dbReference type="Pfam" id="PF24874"/>
    </source>
</evidence>
<feature type="transmembrane region" description="Helical" evidence="11">
    <location>
        <begin position="960"/>
        <end position="978"/>
    </location>
</feature>
<feature type="transmembrane region" description="Helical" evidence="11">
    <location>
        <begin position="1133"/>
        <end position="1150"/>
    </location>
</feature>
<evidence type="ECO:0000256" key="6">
    <source>
        <dbReference type="ARBA" id="ARBA00022989"/>
    </source>
</evidence>
<dbReference type="Pfam" id="PF24874">
    <property type="entry name" value="Piezo_THU9_anchor"/>
    <property type="match status" value="1"/>
</dbReference>
<feature type="transmembrane region" description="Helical" evidence="11">
    <location>
        <begin position="1671"/>
        <end position="1691"/>
    </location>
</feature>
<feature type="region of interest" description="Disordered" evidence="10">
    <location>
        <begin position="1418"/>
        <end position="1505"/>
    </location>
</feature>
<feature type="domain" description="Piezo THU9 and anchor" evidence="17">
    <location>
        <begin position="1859"/>
        <end position="2094"/>
    </location>
</feature>
<feature type="compositionally biased region" description="Basic and acidic residues" evidence="10">
    <location>
        <begin position="1471"/>
        <end position="1483"/>
    </location>
</feature>
<keyword evidence="9" id="KW-0407">Ion channel</keyword>
<feature type="transmembrane region" description="Helical" evidence="11">
    <location>
        <begin position="836"/>
        <end position="855"/>
    </location>
</feature>
<feature type="region of interest" description="Disordered" evidence="10">
    <location>
        <begin position="1776"/>
        <end position="1811"/>
    </location>
</feature>
<dbReference type="PANTHER" id="PTHR47049:SF2">
    <property type="entry name" value="PIEZO-TYPE MECHANOSENSITIVE ION CHANNEL HOMOLOG"/>
    <property type="match status" value="1"/>
</dbReference>
<keyword evidence="8 11" id="KW-0472">Membrane</keyword>
<feature type="transmembrane region" description="Helical" evidence="11">
    <location>
        <begin position="1645"/>
        <end position="1664"/>
    </location>
</feature>
<reference evidence="18" key="1">
    <citation type="submission" date="2022-03" db="EMBL/GenBank/DDBJ databases">
        <authorList>
            <person name="Sayadi A."/>
        </authorList>
    </citation>
    <scope>NUCLEOTIDE SEQUENCE</scope>
</reference>
<dbReference type="Proteomes" id="UP001152888">
    <property type="component" value="Unassembled WGS sequence"/>
</dbReference>
<feature type="transmembrane region" description="Helical" evidence="11">
    <location>
        <begin position="458"/>
        <end position="474"/>
    </location>
</feature>
<evidence type="ECO:0000256" key="7">
    <source>
        <dbReference type="ARBA" id="ARBA00023065"/>
    </source>
</evidence>
<dbReference type="GO" id="GO:0005886">
    <property type="term" value="C:plasma membrane"/>
    <property type="evidence" value="ECO:0007669"/>
    <property type="project" value="UniProtKB-SubCell"/>
</dbReference>
<feature type="transmembrane region" description="Helical" evidence="11">
    <location>
        <begin position="1996"/>
        <end position="2015"/>
    </location>
</feature>
<feature type="compositionally biased region" description="Acidic residues" evidence="10">
    <location>
        <begin position="2431"/>
        <end position="2441"/>
    </location>
</feature>
<evidence type="ECO:0000256" key="2">
    <source>
        <dbReference type="ARBA" id="ARBA00007821"/>
    </source>
</evidence>
<evidence type="ECO:0000259" key="16">
    <source>
        <dbReference type="Pfam" id="PF24871"/>
    </source>
</evidence>
<dbReference type="EMBL" id="CAKOFQ010006789">
    <property type="protein sequence ID" value="CAH1971744.1"/>
    <property type="molecule type" value="Genomic_DNA"/>
</dbReference>
<evidence type="ECO:0000259" key="14">
    <source>
        <dbReference type="Pfam" id="PF15917"/>
    </source>
</evidence>
<dbReference type="InterPro" id="IPR031334">
    <property type="entry name" value="Piezo_cap_dom"/>
</dbReference>
<keyword evidence="5 11" id="KW-0812">Transmembrane</keyword>
<feature type="domain" description="Piezo TM1-24" evidence="16">
    <location>
        <begin position="1"/>
        <end position="714"/>
    </location>
</feature>
<feature type="transmembrane region" description="Helical" evidence="11">
    <location>
        <begin position="1899"/>
        <end position="1918"/>
    </location>
</feature>
<dbReference type="InterPro" id="IPR056770">
    <property type="entry name" value="Piezo_THU9_anchor"/>
</dbReference>
<dbReference type="PANTHER" id="PTHR47049">
    <property type="entry name" value="PIEZO-TYPE MECHANOSENSITIVE ION CHANNEL HOMOLOG"/>
    <property type="match status" value="1"/>
</dbReference>
<comment type="subcellular location">
    <subcellularLocation>
        <location evidence="1">Cell membrane</location>
        <topology evidence="1">Multi-pass membrane protein</topology>
    </subcellularLocation>
</comment>
<dbReference type="GO" id="GO:0008381">
    <property type="term" value="F:mechanosensitive monoatomic ion channel activity"/>
    <property type="evidence" value="ECO:0007669"/>
    <property type="project" value="InterPro"/>
</dbReference>
<feature type="transmembrane region" description="Helical" evidence="11">
    <location>
        <begin position="1007"/>
        <end position="1029"/>
    </location>
</feature>
<gene>
    <name evidence="18" type="ORF">ACAOBT_LOCUS9590</name>
</gene>
<evidence type="ECO:0008006" key="20">
    <source>
        <dbReference type="Google" id="ProtNLM"/>
    </source>
</evidence>
<feature type="chain" id="PRO_5040274637" description="Piezo-type mechanosensitive ion channel component" evidence="12">
    <location>
        <begin position="25"/>
        <end position="2447"/>
    </location>
</feature>
<feature type="compositionally biased region" description="Basic and acidic residues" evidence="10">
    <location>
        <begin position="1780"/>
        <end position="1789"/>
    </location>
</feature>
<feature type="transmembrane region" description="Helical" evidence="11">
    <location>
        <begin position="494"/>
        <end position="517"/>
    </location>
</feature>
<feature type="transmembrane region" description="Helical" evidence="11">
    <location>
        <begin position="635"/>
        <end position="655"/>
    </location>
</feature>
<keyword evidence="6 11" id="KW-1133">Transmembrane helix</keyword>
<evidence type="ECO:0000256" key="1">
    <source>
        <dbReference type="ARBA" id="ARBA00004651"/>
    </source>
</evidence>
<evidence type="ECO:0000313" key="18">
    <source>
        <dbReference type="EMBL" id="CAH1971744.1"/>
    </source>
</evidence>
<dbReference type="Pfam" id="PF23188">
    <property type="entry name" value="THU_Piezo1"/>
    <property type="match status" value="1"/>
</dbReference>
<evidence type="ECO:0000256" key="8">
    <source>
        <dbReference type="ARBA" id="ARBA00023136"/>
    </source>
</evidence>
<accession>A0A9P0KCY6</accession>
<feature type="transmembrane region" description="Helical" evidence="11">
    <location>
        <begin position="1930"/>
        <end position="1952"/>
    </location>
</feature>
<feature type="transmembrane region" description="Helical" evidence="11">
    <location>
        <begin position="124"/>
        <end position="145"/>
    </location>
</feature>
<evidence type="ECO:0000256" key="9">
    <source>
        <dbReference type="ARBA" id="ARBA00023303"/>
    </source>
</evidence>
<dbReference type="InterPro" id="IPR056768">
    <property type="entry name" value="THU_Piezo"/>
</dbReference>
<keyword evidence="4" id="KW-1003">Cell membrane</keyword>
<organism evidence="18 19">
    <name type="scientific">Acanthoscelides obtectus</name>
    <name type="common">Bean weevil</name>
    <name type="synonym">Bruchus obtectus</name>
    <dbReference type="NCBI Taxonomy" id="200917"/>
    <lineage>
        <taxon>Eukaryota</taxon>
        <taxon>Metazoa</taxon>
        <taxon>Ecdysozoa</taxon>
        <taxon>Arthropoda</taxon>
        <taxon>Hexapoda</taxon>
        <taxon>Insecta</taxon>
        <taxon>Pterygota</taxon>
        <taxon>Neoptera</taxon>
        <taxon>Endopterygota</taxon>
        <taxon>Coleoptera</taxon>
        <taxon>Polyphaga</taxon>
        <taxon>Cucujiformia</taxon>
        <taxon>Chrysomeloidea</taxon>
        <taxon>Chrysomelidae</taxon>
        <taxon>Bruchinae</taxon>
        <taxon>Bruchini</taxon>
        <taxon>Acanthoscelides</taxon>
    </lineage>
</organism>
<feature type="transmembrane region" description="Helical" evidence="11">
    <location>
        <begin position="813"/>
        <end position="829"/>
    </location>
</feature>
<feature type="domain" description="Piezo non-specific cation channel cap" evidence="13">
    <location>
        <begin position="2132"/>
        <end position="2427"/>
    </location>
</feature>
<evidence type="ECO:0000256" key="11">
    <source>
        <dbReference type="SAM" id="Phobius"/>
    </source>
</evidence>
<feature type="transmembrane region" description="Helical" evidence="11">
    <location>
        <begin position="428"/>
        <end position="446"/>
    </location>
</feature>
<comment type="caution">
    <text evidence="18">The sequence shown here is derived from an EMBL/GenBank/DDBJ whole genome shotgun (WGS) entry which is preliminary data.</text>
</comment>
<feature type="domain" description="Piezo transmembrane helical unit" evidence="15">
    <location>
        <begin position="1626"/>
        <end position="1748"/>
    </location>
</feature>
<feature type="domain" description="Piezo TM25-28" evidence="14">
    <location>
        <begin position="1111"/>
        <end position="1350"/>
    </location>
</feature>
<dbReference type="InterPro" id="IPR027272">
    <property type="entry name" value="Piezo"/>
</dbReference>
<feature type="transmembrane region" description="Helical" evidence="11">
    <location>
        <begin position="175"/>
        <end position="196"/>
    </location>
</feature>
<evidence type="ECO:0000313" key="19">
    <source>
        <dbReference type="Proteomes" id="UP001152888"/>
    </source>
</evidence>
<feature type="compositionally biased region" description="Low complexity" evidence="10">
    <location>
        <begin position="1799"/>
        <end position="1811"/>
    </location>
</feature>
<feature type="transmembrane region" description="Helical" evidence="11">
    <location>
        <begin position="2072"/>
        <end position="2095"/>
    </location>
</feature>
<dbReference type="InterPro" id="IPR056769">
    <property type="entry name" value="Piezo_TM1-24"/>
</dbReference>
<feature type="transmembrane region" description="Helical" evidence="11">
    <location>
        <begin position="151"/>
        <end position="168"/>
    </location>
</feature>
<keyword evidence="19" id="KW-1185">Reference proteome</keyword>
<keyword evidence="7" id="KW-0406">Ion transport</keyword>
<dbReference type="InterPro" id="IPR031805">
    <property type="entry name" value="Piezo_TM25-28"/>
</dbReference>
<sequence length="2447" mass="280569">MRGHTGIFLKLLVGLSVVTTLGHAAFQVALVSMPPYAHFLKSDPFLEKLLRHMGLVRIDTLSYRDVIVWLSPEILMLVISVSFLVTLRKLSAPSPVLLAIEDPSSGAGDTTRSTSAKERRKKSYGLFVSVGRFCVLFALCMAAVLRPSVSGGLYFLVFLSTATWWAGCKQLRKGFAVIMICLAPIVVAHLFCLYAYQLQWMQELLINDTDYTRLFGLTPLYNQTVYKSAEITTVLVLTNNTTEDVNSTGIEEHSDPRVFVYSDLEWAAFVNPIAIYMLFYLLILEAKELLKPELQKKQGPFSRLESGSLTRHVSTRLSARSTVPSLTRRPTTRNRWQSATRKVRLIRGVSPSKRHGSGKRSGIFQDSTGSVTVTGDNTEDIPLDELDQEYEPTVLENIFYAMESIAQLIVRSSYIGTNIIMMAWSITYLSWLTFVLLIWANLIWLVPNQRKSMLRSSPFLVIYAWFLLISAYIYSVDVDLPATFEGLDLAEIGFVKMIHLPCAPLFVKCLYTTMFWVTLRQYIQERAEERHSSALADMAAPLQITVGAASAGTNRSNAAGADGQEKTGSKVMERIGQHLKRFLTKFWIWVVAITLFAVAITGQRMTGFRILYMALFLIFILSFQFSFQIWRKMMFGFWLTVIIYSMIILVMVYTYQFKNFPKYWTEYLHIPEEQQLDIGLEQFETTQLFVRLVTPTFFVIITVIQLHYFHNDFMVLSDPKNANLVDAVVEDLEQSSMQGGAYVDRSEKEEPSSQIQFDLYDLDNITSAQFQLLLKQWLKRLHRAKNLCYLFLELHMAKAVLLFAMLMCVYDKCALYFIIVVLISLALTFGRPMQTFAIYFSSLLVSIMLLARMIYQIQYITPQNWDVNCTVTENPDINMTTKNNAPWFGFEKGSHLPTLVKWNIIYILVVTLWAVILVRQYNYRLSRGRPTTRAFFMFPNIKRTDADTNLRNCLKYLANYGYYKFGVEISLMMTVAVIGTRMDMYSVLYAIWLCILFSMKRSTLSKVWLFYLIFLAVALPFQYFMAVGLPPTLCQEFPWDRKDQLLHSLQDWAFLLDNYHSPPVKKLILDFVLLLLVSRQWLVFRIERRYARGEYVGGSNDVIIHNAEEKDFKNPVPDFITYARSYLDIFKRAILQSFLWITLAIVFLAGTNRTNIFSLGYLVGAFVFLWHGSDFYLKPIPTILKQWQWLLGYNVSVIFIKTAFQILGCIFIHDIPTNCCWLVQLLGIGCVRKFGANVVEPSDSDGPLPPGQQEYCTVPREFIGIAWDGLCFGLLIMQRRIFHSYNFFHIVDECKATTILASRGAELIEEIRQKMVHNQEEQEHRVLEKIKMKMDRIKANQQKLQDSVKGRRKYRIKPPVTNKQAIRSGDYYMFDDLDDDDDIDLLPEEQTIDEDDRKRGTNKPDIGELLSTAMKSDMSAAIHKHSQAAVTQQHPQRGLHRQYSAPLSRKRSTRSSTRSQLSAAFSAPPTIDEHDVRSVRIQEEPETEEEPLPGTSKDEDFSELTETKDTIGRKILQMLLFIWAFIESSMISLTNFLNKYSRDYRYVLKVLSKEKKILKEKTAYSVGLRVGPGQMWHPAGSYHSLLRQSMKTSPTPSIIHPEVEELSQYDQPTIVRLLLAIWYIVMSRSEILCYSVIFLNQMKTSTLITLPLPMMVFFWGSLTIPRPSKTFWVTIIAYTEAIVLLKCIFQFDILQGGSSALNNVDSGPLMPTKLLGLYRKEAYAMWDLILLLVVFFHRVMLKSLGIWTTSPPTTVAILSGGEYRLEDGHLIPICSSSPKTDSDNTEHDTPNSAAKSQNRSKPSSGRSSPGGEIVSVEVKKEVPFRYYSKTVQMGFAKYGDGFKTWLHQLLDPTSRVAADVYSLMFLCDFINFFVILFGYSSFGAQQDGGVSSYLEDNRVPVLFLFMLILQFMLIVIDRGIYLRKNILAKIIFQFLQIILLHIWLFIVFPVITGSKCNTVLPPQIYYMVKCFYLLLSAYQIRCGYPTRILGNFLCKGYGYVNMFCFRGFMLVPFLFELRTCMDWMWTETSMTVFDWIKMEDIFAHIFLLKCQRHAEDEFPQPRGEKKNPIPKYLMGGAMLAVIIGIIWFPLVFFSLGNAVGETNVPYDVTLEIRIGPYEPIYRMSAQSNSIYSFKPHQLDQLRMIYNNIKSSGTFINNYEAADIAAVKLSIDSGNIWGISPPDRKRMVAEINSTNPVQVRLDYKISHQTSKPEDTGIIRKGIAITLPAETEDRTNLLKMLEGQPAEPVLLQYLLPKFIKVTNRGTAEPVQELMLPKPDEKAAFLRNITTNLNKTGEEEWWRIREECNDTNFELFLKDLPYQDCSNSIILYTFNDKVFPPTLEFISGGGIIGLYTTLVLVASRVLRGFFADQCGKIMFEDLPNVDRVLQLCLDIYLVREACEFALEEDLFAKLVFLFRSPETLIKWTRPKEELADDEDDEDPEGGAGDH</sequence>
<feature type="transmembrane region" description="Helical" evidence="11">
    <location>
        <begin position="582"/>
        <end position="600"/>
    </location>
</feature>
<feature type="signal peptide" evidence="12">
    <location>
        <begin position="1"/>
        <end position="24"/>
    </location>
</feature>
<evidence type="ECO:0000259" key="13">
    <source>
        <dbReference type="Pfam" id="PF12166"/>
    </source>
</evidence>
<feature type="region of interest" description="Disordered" evidence="10">
    <location>
        <begin position="1341"/>
        <end position="1360"/>
    </location>
</feature>
<proteinExistence type="inferred from homology"/>
<evidence type="ECO:0000259" key="15">
    <source>
        <dbReference type="Pfam" id="PF23188"/>
    </source>
</evidence>
<feature type="transmembrane region" description="Helical" evidence="11">
    <location>
        <begin position="1156"/>
        <end position="1177"/>
    </location>
</feature>
<evidence type="ECO:0000256" key="4">
    <source>
        <dbReference type="ARBA" id="ARBA00022475"/>
    </source>
</evidence>
<feature type="transmembrane region" description="Helical" evidence="11">
    <location>
        <begin position="606"/>
        <end position="623"/>
    </location>
</feature>
<dbReference type="Pfam" id="PF15917">
    <property type="entry name" value="Piezo_TM25-28"/>
    <property type="match status" value="1"/>
</dbReference>
<name>A0A9P0KCY6_ACAOB</name>
<evidence type="ECO:0000256" key="12">
    <source>
        <dbReference type="SAM" id="SignalP"/>
    </source>
</evidence>
<feature type="transmembrane region" description="Helical" evidence="11">
    <location>
        <begin position="1617"/>
        <end position="1639"/>
    </location>
</feature>
<keyword evidence="12" id="KW-0732">Signal</keyword>
<feature type="transmembrane region" description="Helical" evidence="11">
    <location>
        <begin position="1860"/>
        <end position="1879"/>
    </location>
</feature>
<feature type="transmembrane region" description="Helical" evidence="11">
    <location>
        <begin position="899"/>
        <end position="918"/>
    </location>
</feature>
<keyword evidence="3" id="KW-0813">Transport</keyword>
<feature type="transmembrane region" description="Helical" evidence="11">
    <location>
        <begin position="1723"/>
        <end position="1741"/>
    </location>
</feature>
<dbReference type="OrthoDB" id="303066at2759"/>
<dbReference type="Pfam" id="PF12166">
    <property type="entry name" value="Piezo_cap"/>
    <property type="match status" value="1"/>
</dbReference>
<comment type="similarity">
    <text evidence="2">Belongs to the PIEZO (TC 1.A.75) family.</text>
</comment>
<protein>
    <recommendedName>
        <fullName evidence="20">Piezo-type mechanosensitive ion channel component</fullName>
    </recommendedName>
</protein>
<feature type="transmembrane region" description="Helical" evidence="11">
    <location>
        <begin position="984"/>
        <end position="1000"/>
    </location>
</feature>
<feature type="transmembrane region" description="Helical" evidence="11">
    <location>
        <begin position="787"/>
        <end position="807"/>
    </location>
</feature>
<feature type="transmembrane region" description="Helical" evidence="11">
    <location>
        <begin position="688"/>
        <end position="709"/>
    </location>
</feature>
<feature type="region of interest" description="Disordered" evidence="10">
    <location>
        <begin position="2427"/>
        <end position="2447"/>
    </location>
</feature>